<dbReference type="EMBL" id="CM007650">
    <property type="protein sequence ID" value="ONM54635.1"/>
    <property type="molecule type" value="Genomic_DNA"/>
</dbReference>
<accession>A0A1D6I3A3</accession>
<protein>
    <submittedName>
        <fullName evidence="2">Uncharacterized protein</fullName>
    </submittedName>
</protein>
<feature type="compositionally biased region" description="Low complexity" evidence="1">
    <location>
        <begin position="223"/>
        <end position="239"/>
    </location>
</feature>
<proteinExistence type="predicted"/>
<evidence type="ECO:0000256" key="1">
    <source>
        <dbReference type="SAM" id="MobiDB-lite"/>
    </source>
</evidence>
<reference evidence="2" key="1">
    <citation type="submission" date="2015-12" db="EMBL/GenBank/DDBJ databases">
        <title>Update maize B73 reference genome by single molecule sequencing technologies.</title>
        <authorList>
            <consortium name="Maize Genome Sequencing Project"/>
            <person name="Ware D."/>
        </authorList>
    </citation>
    <scope>NUCLEOTIDE SEQUENCE [LARGE SCALE GENOMIC DNA]</scope>
    <source>
        <tissue evidence="2">Seedling</tissue>
    </source>
</reference>
<dbReference type="PaxDb" id="4577-GRMZM2G436649_P01"/>
<feature type="compositionally biased region" description="Polar residues" evidence="1">
    <location>
        <begin position="199"/>
        <end position="222"/>
    </location>
</feature>
<dbReference type="STRING" id="4577.A0A1D6I3A3"/>
<feature type="compositionally biased region" description="Polar residues" evidence="1">
    <location>
        <begin position="79"/>
        <end position="96"/>
    </location>
</feature>
<feature type="region of interest" description="Disordered" evidence="1">
    <location>
        <begin position="1"/>
        <end position="30"/>
    </location>
</feature>
<gene>
    <name evidence="2" type="ORF">ZEAMMB73_Zm00001d020269</name>
</gene>
<organism evidence="2">
    <name type="scientific">Zea mays</name>
    <name type="common">Maize</name>
    <dbReference type="NCBI Taxonomy" id="4577"/>
    <lineage>
        <taxon>Eukaryota</taxon>
        <taxon>Viridiplantae</taxon>
        <taxon>Streptophyta</taxon>
        <taxon>Embryophyta</taxon>
        <taxon>Tracheophyta</taxon>
        <taxon>Spermatophyta</taxon>
        <taxon>Magnoliopsida</taxon>
        <taxon>Liliopsida</taxon>
        <taxon>Poales</taxon>
        <taxon>Poaceae</taxon>
        <taxon>PACMAD clade</taxon>
        <taxon>Panicoideae</taxon>
        <taxon>Andropogonodae</taxon>
        <taxon>Andropogoneae</taxon>
        <taxon>Tripsacinae</taxon>
        <taxon>Zea</taxon>
    </lineage>
</organism>
<evidence type="ECO:0000313" key="2">
    <source>
        <dbReference type="EMBL" id="ONM54635.1"/>
    </source>
</evidence>
<feature type="compositionally biased region" description="Basic and acidic residues" evidence="1">
    <location>
        <begin position="1"/>
        <end position="12"/>
    </location>
</feature>
<feature type="compositionally biased region" description="Polar residues" evidence="1">
    <location>
        <begin position="258"/>
        <end position="287"/>
    </location>
</feature>
<feature type="compositionally biased region" description="Polar residues" evidence="1">
    <location>
        <begin position="180"/>
        <end position="191"/>
    </location>
</feature>
<sequence>MPWRKEPSGSEKGKKRKRVDDFIESQRGAMDKFVKSNSSASMNPNNELAIVVEEEEPGIEISEEEGNVDTNNFDDNNVSGAENPNNSSEARTQPTSVDEEPVYTYDIYDPRNWDLLDNKAIDILVEKGPIREQGIEFPLDDASRHFSYTHYYRKLSNGEHDYEKEMQYLSASSYFSHYKNNGSKSTINKTKILNPKPPGSNSYQSPAGSSSRRQQAATRTNHQQATAAGSQAATAGGSSRQPPGTGSTAVAVCRSGRSAGSTRHSTSPLLRQSGRQEASRQVSNSNRHGVRNRETAARITELESGEVETTFRLLNGWPGGVPGRPGLGCARAHPDPPCGSAPSFSEPPRQFLYRV</sequence>
<name>A0A1D6I3A3_MAIZE</name>
<feature type="compositionally biased region" description="Low complexity" evidence="1">
    <location>
        <begin position="68"/>
        <end position="78"/>
    </location>
</feature>
<feature type="region of interest" description="Disordered" evidence="1">
    <location>
        <begin position="332"/>
        <end position="355"/>
    </location>
</feature>
<dbReference type="AlphaFoldDB" id="A0A1D6I3A3"/>
<feature type="region of interest" description="Disordered" evidence="1">
    <location>
        <begin position="53"/>
        <end position="98"/>
    </location>
</feature>
<feature type="region of interest" description="Disordered" evidence="1">
    <location>
        <begin position="180"/>
        <end position="293"/>
    </location>
</feature>
<dbReference type="ExpressionAtlas" id="A0A1D6I3A3">
    <property type="expression patterns" value="baseline"/>
</dbReference>
<feature type="compositionally biased region" description="Acidic residues" evidence="1">
    <location>
        <begin position="53"/>
        <end position="67"/>
    </location>
</feature>
<dbReference type="InParanoid" id="A0A1D6I3A3"/>